<sequence length="371" mass="41812">MQVNERGLKKLDVEFAGYLEGDRIGVFFKEFEVKFAAGHWCAGGFLDRFATVGYNPGLKSDIISQLKRIAAAGIEGVEFHENIFIDARRRKNPARIAEVKDALKEYRLVPTNMNTNLWTDPHWKFGGVTNPNRKVREEALEITIQGAEIARELGCTSVALWPGADGWDYNFEANYGVLLERFVQACIEINRRAKKLGLRFGIEAKMKEPREGHMIIPTTHCAVLVARKVNQACGGQNMGVAVDYGHEMMNGLEPAFNLYVAKEFGVPVVNFHVNSAKWRSNDEDRVAGTANLWQMVDFCYAALDTGYRGWFGEDQFTYRLDPVKAMSLSRELFANCLKKALLIWRERKALVAAQATGDAGRTLDVVKKMIY</sequence>
<gene>
    <name evidence="2" type="primary">xylA_2</name>
    <name evidence="2" type="ORF">BWY73_00871</name>
</gene>
<reference evidence="2" key="1">
    <citation type="submission" date="2017-02" db="EMBL/GenBank/DDBJ databases">
        <title>Delving into the versatile metabolic prowess of the omnipresent phylum Bacteroidetes.</title>
        <authorList>
            <person name="Nobu M.K."/>
            <person name="Mei R."/>
            <person name="Narihiro T."/>
            <person name="Kuroda K."/>
            <person name="Liu W.-T."/>
        </authorList>
    </citation>
    <scope>NUCLEOTIDE SEQUENCE</scope>
    <source>
        <strain evidence="2">ADurb.Bin417</strain>
    </source>
</reference>
<dbReference type="InterPro" id="IPR013022">
    <property type="entry name" value="Xyl_isomerase-like_TIM-brl"/>
</dbReference>
<protein>
    <submittedName>
        <fullName evidence="2">Xylose isomerase</fullName>
        <ecNumber evidence="2">5.3.1.5</ecNumber>
    </submittedName>
</protein>
<dbReference type="Proteomes" id="UP000485484">
    <property type="component" value="Unassembled WGS sequence"/>
</dbReference>
<dbReference type="EC" id="5.3.1.5" evidence="2"/>
<accession>A0A1V5MGF5</accession>
<name>A0A1V5MGF5_UNCT6</name>
<dbReference type="AlphaFoldDB" id="A0A1V5MGF5"/>
<keyword evidence="2" id="KW-0413">Isomerase</keyword>
<feature type="domain" description="Xylose isomerase-like TIM barrel" evidence="1">
    <location>
        <begin position="67"/>
        <end position="328"/>
    </location>
</feature>
<dbReference type="PANTHER" id="PTHR12110">
    <property type="entry name" value="HYDROXYPYRUVATE ISOMERASE"/>
    <property type="match status" value="1"/>
</dbReference>
<evidence type="ECO:0000259" key="1">
    <source>
        <dbReference type="Pfam" id="PF01261"/>
    </source>
</evidence>
<dbReference type="EMBL" id="MWAK01000113">
    <property type="protein sequence ID" value="OPZ92276.1"/>
    <property type="molecule type" value="Genomic_DNA"/>
</dbReference>
<comment type="caution">
    <text evidence="2">The sequence shown here is derived from an EMBL/GenBank/DDBJ whole genome shotgun (WGS) entry which is preliminary data.</text>
</comment>
<dbReference type="InterPro" id="IPR050312">
    <property type="entry name" value="IolE/XylAMocC-like"/>
</dbReference>
<dbReference type="SUPFAM" id="SSF51658">
    <property type="entry name" value="Xylose isomerase-like"/>
    <property type="match status" value="1"/>
</dbReference>
<proteinExistence type="predicted"/>
<dbReference type="Pfam" id="PF01261">
    <property type="entry name" value="AP_endonuc_2"/>
    <property type="match status" value="1"/>
</dbReference>
<dbReference type="Gene3D" id="3.20.20.150">
    <property type="entry name" value="Divalent-metal-dependent TIM barrel enzymes"/>
    <property type="match status" value="1"/>
</dbReference>
<dbReference type="GO" id="GO:0009045">
    <property type="term" value="F:xylose isomerase activity"/>
    <property type="evidence" value="ECO:0007669"/>
    <property type="project" value="UniProtKB-EC"/>
</dbReference>
<evidence type="ECO:0000313" key="2">
    <source>
        <dbReference type="EMBL" id="OPZ92276.1"/>
    </source>
</evidence>
<dbReference type="InterPro" id="IPR036237">
    <property type="entry name" value="Xyl_isomerase-like_sf"/>
</dbReference>
<organism evidence="2">
    <name type="scientific">candidate division TA06 bacterium ADurb.Bin417</name>
    <dbReference type="NCBI Taxonomy" id="1852828"/>
    <lineage>
        <taxon>Bacteria</taxon>
        <taxon>Bacteria division TA06</taxon>
    </lineage>
</organism>